<evidence type="ECO:0000313" key="1">
    <source>
        <dbReference type="EMBL" id="KXA38331.1"/>
    </source>
</evidence>
<protein>
    <recommendedName>
        <fullName evidence="3">DUF1413 domain-containing protein</fullName>
    </recommendedName>
</protein>
<evidence type="ECO:0000313" key="2">
    <source>
        <dbReference type="Proteomes" id="UP000070063"/>
    </source>
</evidence>
<dbReference type="AlphaFoldDB" id="A0ABD4EG14"/>
<dbReference type="Pfam" id="PF07205">
    <property type="entry name" value="DUF1413"/>
    <property type="match status" value="1"/>
</dbReference>
<proteinExistence type="predicted"/>
<accession>A0ABD4EG14</accession>
<organism evidence="1 2">
    <name type="scientific">Staphylococcus lugdunensis</name>
    <dbReference type="NCBI Taxonomy" id="28035"/>
    <lineage>
        <taxon>Bacteria</taxon>
        <taxon>Bacillati</taxon>
        <taxon>Bacillota</taxon>
        <taxon>Bacilli</taxon>
        <taxon>Bacillales</taxon>
        <taxon>Staphylococcaceae</taxon>
        <taxon>Staphylococcus</taxon>
    </lineage>
</organism>
<dbReference type="Proteomes" id="UP000070063">
    <property type="component" value="Unassembled WGS sequence"/>
</dbReference>
<evidence type="ECO:0008006" key="3">
    <source>
        <dbReference type="Google" id="ProtNLM"/>
    </source>
</evidence>
<dbReference type="EMBL" id="LRQI01000052">
    <property type="protein sequence ID" value="KXA38331.1"/>
    <property type="molecule type" value="Genomic_DNA"/>
</dbReference>
<dbReference type="InterPro" id="IPR010813">
    <property type="entry name" value="DUF1413"/>
</dbReference>
<gene>
    <name evidence="1" type="ORF">HMPREF3225_01287</name>
</gene>
<sequence>MMTYHDRVMKLRAEKKRMGFSFRFEDLFSEEELLNMTVAQRKTAEKKFIREIDNMHDVRMPFSSQDGFKNKLYNLEYQYNEVKKNFKVV</sequence>
<comment type="caution">
    <text evidence="1">The sequence shown here is derived from an EMBL/GenBank/DDBJ whole genome shotgun (WGS) entry which is preliminary data.</text>
</comment>
<name>A0ABD4EG14_STALU</name>
<reference evidence="1 2" key="1">
    <citation type="submission" date="2016-01" db="EMBL/GenBank/DDBJ databases">
        <authorList>
            <person name="Mitreva M."/>
            <person name="Pepin K.H."/>
            <person name="Mihindukulasuriya K.A."/>
            <person name="Fulton R."/>
            <person name="Fronick C."/>
            <person name="O'Laughlin M."/>
            <person name="Miner T."/>
            <person name="Herter B."/>
            <person name="Rosa B.A."/>
            <person name="Cordes M."/>
            <person name="Tomlinson C."/>
            <person name="Wollam A."/>
            <person name="Palsikar V.B."/>
            <person name="Mardis E.R."/>
            <person name="Wilson R.K."/>
        </authorList>
    </citation>
    <scope>NUCLEOTIDE SEQUENCE [LARGE SCALE GENOMIC DNA]</scope>
    <source>
        <strain evidence="1 2">MJR7738</strain>
    </source>
</reference>